<evidence type="ECO:0000256" key="1">
    <source>
        <dbReference type="ARBA" id="ARBA00010090"/>
    </source>
</evidence>
<keyword evidence="2" id="KW-1185">Reference proteome</keyword>
<evidence type="ECO:0000313" key="2">
    <source>
        <dbReference type="Proteomes" id="UP000515152"/>
    </source>
</evidence>
<sequence>MVWIFLFLFRKDFEETLGHYISDTFVYIYTLRQFCDAAEKWSLQRETEVGALRDIKDRADKIDAKFEDVKKSKEKAKAFREYLWSGLTAVTADSRRQELEKELGAVLQDTLEGLEKLQRFLEAVEKLSVTSIFVFTDGCYLPRGLSAADVRSVIFAARMAAPLLVHFKRDDAAFFLPSLSNVEVLAFYLEKYKDISEQLCEQIGERLTMTHNQESFLEKMNGEVSHFLVDMSEVSIHSMLNHVDQLNHIRRNQDIRLMFLFREAALFFIGLFSQRHASMRRFLSDLEKNADQLDRMKTGSSISSVVGSSVGVTGGALSIAGLALAPLTAGVSLILTMTGVGLGVASGVNSLATGITGMVINSKNSRQANSIFQSFMRDVQSILDCLEHVANNTGGPIVEPGKVEVLLGTGRVVAKVCGLGKGIDSLVDGASALKVIGSKEVATGATRVGLQEVKSAKNLPSLAADVPDIGQLAKGTPLALSSSARSGFMALNSLFIGLDIFFICKDGTSLARGSRSKVAQLIRSRTALWRSELDSWERINDSLCRGIWRFRRSQRILEKPFYPEQVI</sequence>
<comment type="similarity">
    <text evidence="1">Belongs to the apolipoprotein L family.</text>
</comment>
<dbReference type="GO" id="GO:0008289">
    <property type="term" value="F:lipid binding"/>
    <property type="evidence" value="ECO:0007669"/>
    <property type="project" value="InterPro"/>
</dbReference>
<protein>
    <submittedName>
        <fullName evidence="3">Uncharacterized protein LOC105891644</fullName>
    </submittedName>
</protein>
<evidence type="ECO:0000313" key="3">
    <source>
        <dbReference type="RefSeq" id="XP_042565110.1"/>
    </source>
</evidence>
<gene>
    <name evidence="3" type="primary">LOC105891644</name>
</gene>
<dbReference type="GO" id="GO:0042157">
    <property type="term" value="P:lipoprotein metabolic process"/>
    <property type="evidence" value="ECO:0007669"/>
    <property type="project" value="InterPro"/>
</dbReference>
<dbReference type="KEGG" id="char:105891644"/>
<dbReference type="GO" id="GO:0006869">
    <property type="term" value="P:lipid transport"/>
    <property type="evidence" value="ECO:0007669"/>
    <property type="project" value="InterPro"/>
</dbReference>
<organism evidence="2 3">
    <name type="scientific">Clupea harengus</name>
    <name type="common">Atlantic herring</name>
    <dbReference type="NCBI Taxonomy" id="7950"/>
    <lineage>
        <taxon>Eukaryota</taxon>
        <taxon>Metazoa</taxon>
        <taxon>Chordata</taxon>
        <taxon>Craniata</taxon>
        <taxon>Vertebrata</taxon>
        <taxon>Euteleostomi</taxon>
        <taxon>Actinopterygii</taxon>
        <taxon>Neopterygii</taxon>
        <taxon>Teleostei</taxon>
        <taxon>Clupei</taxon>
        <taxon>Clupeiformes</taxon>
        <taxon>Clupeoidei</taxon>
        <taxon>Clupeidae</taxon>
        <taxon>Clupea</taxon>
    </lineage>
</organism>
<dbReference type="InterPro" id="IPR008405">
    <property type="entry name" value="ApoL"/>
</dbReference>
<dbReference type="PANTHER" id="PTHR14096:SF57">
    <property type="entry name" value="APOLIPOPROTEIN L4"/>
    <property type="match status" value="1"/>
</dbReference>
<dbReference type="RefSeq" id="XP_042565110.1">
    <property type="nucleotide sequence ID" value="XM_042709176.1"/>
</dbReference>
<accession>A0A8M1KR62</accession>
<dbReference type="GeneID" id="105891644"/>
<dbReference type="PANTHER" id="PTHR14096">
    <property type="entry name" value="APOLIPOPROTEIN L"/>
    <property type="match status" value="1"/>
</dbReference>
<reference evidence="3" key="1">
    <citation type="submission" date="2025-08" db="UniProtKB">
        <authorList>
            <consortium name="RefSeq"/>
        </authorList>
    </citation>
    <scope>IDENTIFICATION</scope>
</reference>
<dbReference type="AlphaFoldDB" id="A0A8M1KR62"/>
<dbReference type="GO" id="GO:0016020">
    <property type="term" value="C:membrane"/>
    <property type="evidence" value="ECO:0007669"/>
    <property type="project" value="TreeGrafter"/>
</dbReference>
<proteinExistence type="inferred from homology"/>
<dbReference type="Pfam" id="PF05461">
    <property type="entry name" value="ApoL"/>
    <property type="match status" value="1"/>
</dbReference>
<dbReference type="Proteomes" id="UP000515152">
    <property type="component" value="Chromosome 1"/>
</dbReference>
<dbReference type="OrthoDB" id="6146578at2759"/>
<name>A0A8M1KR62_CLUHA</name>
<dbReference type="GO" id="GO:0005576">
    <property type="term" value="C:extracellular region"/>
    <property type="evidence" value="ECO:0007669"/>
    <property type="project" value="InterPro"/>
</dbReference>